<sequence length="472" mass="53047">MAVSESKTNTDILSQYIHRPLAIGMINAIGRLRSRMGMSPKIWSIEKMEQQALKRCGLTRIPSTAHREGLAVMIEDVQQTALNAVGIILFNGFCVNSLVTKFTLEQQKNNPTITETTIDNPVVIAGSARTGTTLLHQLLNLDDRHRSMLGWEALNPVDYKAASSAKKRYQRSKIMISATDYLAPLAAKIHPCGPDLPQECNIVHAVDFECHQNSVLFEMPQYQRWIAQQSWQRRLDTHKLCLQTLQLDQPDKRWVMKSPFYPSALDNLRDTYPDADIVFTHRDPKGLLNSFCSLALSYRQIVTDDIDLHRLGKQMLELFATDLDQSVDLLMDPRHANSIYHLHYDEFVSDPALHLRKLYDHFGWEFTPQVAASLQAHMANDAEKTRAKHKPSLDMFGLTAEQVDAAFSRYNAYVKSIRQAVDVNEASSTSKPAVLQQVSKGIGAVLEEDSDKIAEGNMEENAACDVSGLVVA</sequence>
<dbReference type="Gene3D" id="3.40.50.300">
    <property type="entry name" value="P-loop containing nucleotide triphosphate hydrolases"/>
    <property type="match status" value="1"/>
</dbReference>
<dbReference type="InterPro" id="IPR052736">
    <property type="entry name" value="Stf3_sulfotransferase"/>
</dbReference>
<gene>
    <name evidence="1" type="ORF">DPBNPPHM_01090</name>
</gene>
<protein>
    <recommendedName>
        <fullName evidence="3">Sulfotransferase</fullName>
    </recommendedName>
</protein>
<dbReference type="EMBL" id="CACSII010000012">
    <property type="protein sequence ID" value="CAA0104585.1"/>
    <property type="molecule type" value="Genomic_DNA"/>
</dbReference>
<dbReference type="PANTHER" id="PTHR36451">
    <property type="entry name" value="PAPS-DEPENDENT SULFOTRANSFERASE STF3"/>
    <property type="match status" value="1"/>
</dbReference>
<dbReference type="AlphaFoldDB" id="A0A5S9PKL6"/>
<reference evidence="1 2" key="1">
    <citation type="submission" date="2019-11" db="EMBL/GenBank/DDBJ databases">
        <authorList>
            <person name="Holert J."/>
        </authorList>
    </citation>
    <scope>NUCLEOTIDE SEQUENCE [LARGE SCALE GENOMIC DNA]</scope>
    <source>
        <strain evidence="1">BC5_2</strain>
    </source>
</reference>
<evidence type="ECO:0008006" key="3">
    <source>
        <dbReference type="Google" id="ProtNLM"/>
    </source>
</evidence>
<dbReference type="Pfam" id="PF13469">
    <property type="entry name" value="Sulfotransfer_3"/>
    <property type="match status" value="1"/>
</dbReference>
<evidence type="ECO:0000313" key="1">
    <source>
        <dbReference type="EMBL" id="CAA0104585.1"/>
    </source>
</evidence>
<dbReference type="Proteomes" id="UP000434580">
    <property type="component" value="Unassembled WGS sequence"/>
</dbReference>
<organism evidence="1 2">
    <name type="scientific">BD1-7 clade bacterium</name>
    <dbReference type="NCBI Taxonomy" id="2029982"/>
    <lineage>
        <taxon>Bacteria</taxon>
        <taxon>Pseudomonadati</taxon>
        <taxon>Pseudomonadota</taxon>
        <taxon>Gammaproteobacteria</taxon>
        <taxon>Cellvibrionales</taxon>
        <taxon>Spongiibacteraceae</taxon>
        <taxon>BD1-7 clade</taxon>
    </lineage>
</organism>
<dbReference type="InterPro" id="IPR027417">
    <property type="entry name" value="P-loop_NTPase"/>
</dbReference>
<accession>A0A5S9PKL6</accession>
<dbReference type="OrthoDB" id="9777890at2"/>
<dbReference type="SUPFAM" id="SSF52540">
    <property type="entry name" value="P-loop containing nucleoside triphosphate hydrolases"/>
    <property type="match status" value="1"/>
</dbReference>
<proteinExistence type="predicted"/>
<name>A0A5S9PKL6_9GAMM</name>
<dbReference type="PANTHER" id="PTHR36451:SF1">
    <property type="entry name" value="OMEGA-HYDROXY-BETA-DIHYDROMENAQUINONE-9 SULFOTRANSFERASE STF3"/>
    <property type="match status" value="1"/>
</dbReference>
<evidence type="ECO:0000313" key="2">
    <source>
        <dbReference type="Proteomes" id="UP000434580"/>
    </source>
</evidence>